<dbReference type="GO" id="GO:0005666">
    <property type="term" value="C:RNA polymerase III complex"/>
    <property type="evidence" value="ECO:0007669"/>
    <property type="project" value="TreeGrafter"/>
</dbReference>
<accession>B0EA74</accession>
<dbReference type="InterPro" id="IPR005571">
    <property type="entry name" value="RNA_pol_Rpb5_N"/>
</dbReference>
<dbReference type="Pfam" id="PF03871">
    <property type="entry name" value="RNA_pol_Rpb5_N"/>
    <property type="match status" value="1"/>
</dbReference>
<dbReference type="Gene3D" id="3.40.1340.10">
    <property type="entry name" value="RNA polymerase, Rpb5, N-terminal domain"/>
    <property type="match status" value="1"/>
</dbReference>
<evidence type="ECO:0000256" key="3">
    <source>
        <dbReference type="ARBA" id="ARBA00023242"/>
    </source>
</evidence>
<evidence type="ECO:0000259" key="5">
    <source>
        <dbReference type="Pfam" id="PF01191"/>
    </source>
</evidence>
<evidence type="ECO:0000256" key="2">
    <source>
        <dbReference type="ARBA" id="ARBA00023163"/>
    </source>
</evidence>
<dbReference type="FunFam" id="3.90.940.20:FF:000001">
    <property type="entry name" value="DNA-directed RNA polymerases I, II, and III subunit RPABC1"/>
    <property type="match status" value="1"/>
</dbReference>
<dbReference type="GO" id="GO:0003899">
    <property type="term" value="F:DNA-directed RNA polymerase activity"/>
    <property type="evidence" value="ECO:0007669"/>
    <property type="project" value="InterPro"/>
</dbReference>
<dbReference type="PIRSF" id="PIRSF000747">
    <property type="entry name" value="RPB5"/>
    <property type="match status" value="1"/>
</dbReference>
<dbReference type="GO" id="GO:0005665">
    <property type="term" value="C:RNA polymerase II, core complex"/>
    <property type="evidence" value="ECO:0007669"/>
    <property type="project" value="TreeGrafter"/>
</dbReference>
<dbReference type="GO" id="GO:0005736">
    <property type="term" value="C:RNA polymerase I complex"/>
    <property type="evidence" value="ECO:0007669"/>
    <property type="project" value="TreeGrafter"/>
</dbReference>
<keyword evidence="3" id="KW-0539">Nucleus</keyword>
<keyword evidence="8" id="KW-1185">Reference proteome</keyword>
<keyword evidence="2" id="KW-0804">Transcription</keyword>
<dbReference type="GO" id="GO:0006362">
    <property type="term" value="P:transcription elongation by RNA polymerase I"/>
    <property type="evidence" value="ECO:0007669"/>
    <property type="project" value="TreeGrafter"/>
</dbReference>
<name>B0EA74_ENTDS</name>
<dbReference type="KEGG" id="edi:EDI_338140"/>
<dbReference type="InterPro" id="IPR036710">
    <property type="entry name" value="RNA_pol_Rpb5_N_sf"/>
</dbReference>
<dbReference type="OMA" id="VRDRGYF"/>
<gene>
    <name evidence="7" type="ORF">EDI_338140</name>
</gene>
<feature type="domain" description="RNA polymerase Rpb5 N-terminal" evidence="6">
    <location>
        <begin position="3"/>
        <end position="87"/>
    </location>
</feature>
<evidence type="ECO:0000259" key="6">
    <source>
        <dbReference type="Pfam" id="PF03871"/>
    </source>
</evidence>
<dbReference type="InterPro" id="IPR014381">
    <property type="entry name" value="Arch_Rpo5/euc_Rpb5"/>
</dbReference>
<proteinExistence type="inferred from homology"/>
<sequence length="204" mass="23697">MENVTHIYRAWKTVLEMLRDRGYITSEEDHNTTLEGFKERFYKGGEGVDHKELTIKVVKENDATDGIIVFFAEGVSLKTDVLGKYLTEVESEHVKRAIIVYRGKLSSPVKQMMEQPREVKWEALLEDELIVNVTHHVLVPQHILLSPEEKQELLKKYQVKESQLPRLLTSDPISKYYGFQRGDVVKIIRKSETAGRYVTYRAVF</sequence>
<organism evidence="8">
    <name type="scientific">Entamoeba dispar (strain ATCC PRA-260 / SAW760)</name>
    <dbReference type="NCBI Taxonomy" id="370354"/>
    <lineage>
        <taxon>Eukaryota</taxon>
        <taxon>Amoebozoa</taxon>
        <taxon>Evosea</taxon>
        <taxon>Archamoebae</taxon>
        <taxon>Mastigamoebida</taxon>
        <taxon>Entamoebidae</taxon>
        <taxon>Entamoeba</taxon>
    </lineage>
</organism>
<dbReference type="PANTHER" id="PTHR10535">
    <property type="entry name" value="DNA-DIRECTED RNA POLYMERASES I, II, AND III SUBUNIT RPABC1"/>
    <property type="match status" value="1"/>
</dbReference>
<evidence type="ECO:0000256" key="4">
    <source>
        <dbReference type="ARBA" id="ARBA00025765"/>
    </source>
</evidence>
<comment type="subcellular location">
    <subcellularLocation>
        <location evidence="1">Nucleus</location>
    </subcellularLocation>
</comment>
<dbReference type="PANTHER" id="PTHR10535:SF0">
    <property type="entry name" value="DNA-DIRECTED RNA POLYMERASES I, II, AND III SUBUNIT RPABC1"/>
    <property type="match status" value="1"/>
</dbReference>
<dbReference type="GO" id="GO:0006366">
    <property type="term" value="P:transcription by RNA polymerase II"/>
    <property type="evidence" value="ECO:0007669"/>
    <property type="project" value="TreeGrafter"/>
</dbReference>
<feature type="domain" description="RNA polymerase subunit H/Rpb5 C-terminal" evidence="5">
    <location>
        <begin position="131"/>
        <end position="203"/>
    </location>
</feature>
<evidence type="ECO:0000313" key="8">
    <source>
        <dbReference type="Proteomes" id="UP000008076"/>
    </source>
</evidence>
<dbReference type="SUPFAM" id="SSF55287">
    <property type="entry name" value="RPB5-like RNA polymerase subunit"/>
    <property type="match status" value="1"/>
</dbReference>
<dbReference type="eggNOG" id="KOG3218">
    <property type="taxonomic scope" value="Eukaryota"/>
</dbReference>
<dbReference type="GeneID" id="5880180"/>
<dbReference type="Proteomes" id="UP000008076">
    <property type="component" value="Unassembled WGS sequence"/>
</dbReference>
<dbReference type="InterPro" id="IPR035913">
    <property type="entry name" value="RPB5-like_sf"/>
</dbReference>
<dbReference type="GO" id="GO:0003677">
    <property type="term" value="F:DNA binding"/>
    <property type="evidence" value="ECO:0007669"/>
    <property type="project" value="InterPro"/>
</dbReference>
<dbReference type="EMBL" id="DS548437">
    <property type="protein sequence ID" value="EDR28561.1"/>
    <property type="molecule type" value="Genomic_DNA"/>
</dbReference>
<dbReference type="RefSeq" id="XP_001735242.1">
    <property type="nucleotide sequence ID" value="XM_001735190.1"/>
</dbReference>
<dbReference type="OrthoDB" id="248779at2759"/>
<dbReference type="SUPFAM" id="SSF53036">
    <property type="entry name" value="Eukaryotic RPB5 N-terminal domain"/>
    <property type="match status" value="1"/>
</dbReference>
<dbReference type="VEuPathDB" id="AmoebaDB:EDI_338140"/>
<keyword evidence="7" id="KW-0240">DNA-directed RNA polymerase</keyword>
<evidence type="ECO:0000313" key="7">
    <source>
        <dbReference type="EMBL" id="EDR28561.1"/>
    </source>
</evidence>
<dbReference type="Gene3D" id="3.90.940.20">
    <property type="entry name" value="RPB5-like RNA polymerase subunit"/>
    <property type="match status" value="1"/>
</dbReference>
<dbReference type="HAMAP" id="MF_00025">
    <property type="entry name" value="RNApol_Rpo5_RPB5"/>
    <property type="match status" value="1"/>
</dbReference>
<protein>
    <submittedName>
        <fullName evidence="7">DNA-directed RNA polymerases I, II, and III subunit RPABC1, putative</fullName>
    </submittedName>
</protein>
<comment type="similarity">
    <text evidence="4">Belongs to the archaeal Rpo5/eukaryotic RPB5 RNA polymerase subunit family.</text>
</comment>
<dbReference type="InterPro" id="IPR000783">
    <property type="entry name" value="RNA_pol_subH/Rpb5_C"/>
</dbReference>
<reference evidence="8" key="1">
    <citation type="submission" date="2007-12" db="EMBL/GenBank/DDBJ databases">
        <title>Annotation of Entamoeba dispar SAW760.</title>
        <authorList>
            <person name="Lorenzi H."/>
            <person name="Inman J."/>
            <person name="Schobel S."/>
            <person name="Amedeo P."/>
            <person name="Caler E."/>
        </authorList>
    </citation>
    <scope>NUCLEOTIDE SEQUENCE [LARGE SCALE GENOMIC DNA]</scope>
    <source>
        <strain evidence="8">ATCC PRA-260 / SAW760</strain>
    </source>
</reference>
<dbReference type="NCBIfam" id="NF007129">
    <property type="entry name" value="PRK09570.1"/>
    <property type="match status" value="1"/>
</dbReference>
<dbReference type="Pfam" id="PF01191">
    <property type="entry name" value="RNA_pol_Rpb5_C"/>
    <property type="match status" value="1"/>
</dbReference>
<dbReference type="AlphaFoldDB" id="B0EA74"/>
<evidence type="ECO:0000256" key="1">
    <source>
        <dbReference type="ARBA" id="ARBA00004123"/>
    </source>
</evidence>
<dbReference type="GO" id="GO:0042797">
    <property type="term" value="P:tRNA transcription by RNA polymerase III"/>
    <property type="evidence" value="ECO:0007669"/>
    <property type="project" value="TreeGrafter"/>
</dbReference>